<feature type="non-terminal residue" evidence="2">
    <location>
        <position position="1"/>
    </location>
</feature>
<comment type="caution">
    <text evidence="2">The sequence shown here is derived from an EMBL/GenBank/DDBJ whole genome shotgun (WGS) entry which is preliminary data.</text>
</comment>
<dbReference type="Proteomes" id="UP000685013">
    <property type="component" value="Chromosome 20"/>
</dbReference>
<dbReference type="AlphaFoldDB" id="A0AAV6LX07"/>
<keyword evidence="1" id="KW-0472">Membrane</keyword>
<keyword evidence="1" id="KW-1133">Transmembrane helix</keyword>
<protein>
    <submittedName>
        <fullName evidence="2">Uncharacterized protein</fullName>
    </submittedName>
</protein>
<name>A0AAV6LX07_9ROSI</name>
<evidence type="ECO:0000313" key="3">
    <source>
        <dbReference type="Proteomes" id="UP000685013"/>
    </source>
</evidence>
<keyword evidence="1" id="KW-0812">Transmembrane</keyword>
<evidence type="ECO:0000256" key="1">
    <source>
        <dbReference type="SAM" id="Phobius"/>
    </source>
</evidence>
<dbReference type="Pfam" id="PF21529">
    <property type="entry name" value="GLV1-2"/>
    <property type="match status" value="1"/>
</dbReference>
<dbReference type="InterPro" id="IPR049306">
    <property type="entry name" value="GLV1-2"/>
</dbReference>
<accession>A0AAV6LX07</accession>
<evidence type="ECO:0000313" key="2">
    <source>
        <dbReference type="EMBL" id="KAG6571378.1"/>
    </source>
</evidence>
<proteinExistence type="predicted"/>
<feature type="transmembrane region" description="Helical" evidence="1">
    <location>
        <begin position="12"/>
        <end position="29"/>
    </location>
</feature>
<keyword evidence="3" id="KW-1185">Reference proteome</keyword>
<dbReference type="EMBL" id="JAGKQH010000020">
    <property type="protein sequence ID" value="KAG6571378.1"/>
    <property type="molecule type" value="Genomic_DNA"/>
</dbReference>
<organism evidence="2 3">
    <name type="scientific">Cucurbita argyrosperma subsp. sororia</name>
    <dbReference type="NCBI Taxonomy" id="37648"/>
    <lineage>
        <taxon>Eukaryota</taxon>
        <taxon>Viridiplantae</taxon>
        <taxon>Streptophyta</taxon>
        <taxon>Embryophyta</taxon>
        <taxon>Tracheophyta</taxon>
        <taxon>Spermatophyta</taxon>
        <taxon>Magnoliopsida</taxon>
        <taxon>eudicotyledons</taxon>
        <taxon>Gunneridae</taxon>
        <taxon>Pentapetalae</taxon>
        <taxon>rosids</taxon>
        <taxon>fabids</taxon>
        <taxon>Cucurbitales</taxon>
        <taxon>Cucurbitaceae</taxon>
        <taxon>Cucurbiteae</taxon>
        <taxon>Cucurbita</taxon>
    </lineage>
</organism>
<reference evidence="2 3" key="1">
    <citation type="journal article" date="2021" name="Hortic Res">
        <title>The domestication of Cucurbita argyrosperma as revealed by the genome of its wild relative.</title>
        <authorList>
            <person name="Barrera-Redondo J."/>
            <person name="Sanchez-de la Vega G."/>
            <person name="Aguirre-Liguori J.A."/>
            <person name="Castellanos-Morales G."/>
            <person name="Gutierrez-Guerrero Y.T."/>
            <person name="Aguirre-Dugua X."/>
            <person name="Aguirre-Planter E."/>
            <person name="Tenaillon M.I."/>
            <person name="Lira-Saade R."/>
            <person name="Eguiarte L.E."/>
        </authorList>
    </citation>
    <scope>NUCLEOTIDE SEQUENCE [LARGE SCALE GENOMIC DNA]</scope>
    <source>
        <strain evidence="2">JBR-2021</strain>
    </source>
</reference>
<gene>
    <name evidence="2" type="ORF">SDJN03_30293</name>
</gene>
<sequence length="78" mass="8551">MVEKVSAVSCNGFLQLLLFIFLFFLLVTATGSSGGRRLIEGTSRTEENPLVENHDGVLGNDLVTMHYTSAKSNRPVHN</sequence>